<dbReference type="Proteomes" id="UP000243006">
    <property type="component" value="Unassembled WGS sequence"/>
</dbReference>
<organism evidence="1 2">
    <name type="scientific">Trichinella nativa</name>
    <dbReference type="NCBI Taxonomy" id="6335"/>
    <lineage>
        <taxon>Eukaryota</taxon>
        <taxon>Metazoa</taxon>
        <taxon>Ecdysozoa</taxon>
        <taxon>Nematoda</taxon>
        <taxon>Enoplea</taxon>
        <taxon>Dorylaimia</taxon>
        <taxon>Trichinellida</taxon>
        <taxon>Trichinellidae</taxon>
        <taxon>Trichinella</taxon>
    </lineage>
</organism>
<dbReference type="AlphaFoldDB" id="A0A1Y3EPN0"/>
<protein>
    <submittedName>
        <fullName evidence="1">Uncharacterized protein</fullName>
    </submittedName>
</protein>
<accession>A0A1Y3EPN0</accession>
<comment type="caution">
    <text evidence="1">The sequence shown here is derived from an EMBL/GenBank/DDBJ whole genome shotgun (WGS) entry which is preliminary data.</text>
</comment>
<gene>
    <name evidence="1" type="ORF">D917_01493</name>
</gene>
<proteinExistence type="predicted"/>
<evidence type="ECO:0000313" key="2">
    <source>
        <dbReference type="Proteomes" id="UP000243006"/>
    </source>
</evidence>
<evidence type="ECO:0000313" key="1">
    <source>
        <dbReference type="EMBL" id="OUC47142.1"/>
    </source>
</evidence>
<reference evidence="1 2" key="1">
    <citation type="submission" date="2015-04" db="EMBL/GenBank/DDBJ databases">
        <title>Draft genome of the roundworm Trichinella nativa.</title>
        <authorList>
            <person name="Mitreva M."/>
        </authorList>
    </citation>
    <scope>NUCLEOTIDE SEQUENCE [LARGE SCALE GENOMIC DNA]</scope>
    <source>
        <strain evidence="1 2">ISS45</strain>
    </source>
</reference>
<name>A0A1Y3EPN0_9BILA</name>
<sequence>MDLITELKLNRIKFALLRNEKKIIALNVNALFSRDHAFTHGGKLFSRVASFAFTAAISSGDEIPPDQRRTSTSLVISCSLLHQASVRSDGAKASL</sequence>
<dbReference type="EMBL" id="LVZM01005214">
    <property type="protein sequence ID" value="OUC47142.1"/>
    <property type="molecule type" value="Genomic_DNA"/>
</dbReference>